<keyword evidence="4" id="KW-1185">Reference proteome</keyword>
<dbReference type="STRING" id="3818.A0A445BT14"/>
<evidence type="ECO:0000256" key="1">
    <source>
        <dbReference type="ARBA" id="ARBA00009234"/>
    </source>
</evidence>
<accession>A0A445BT14</accession>
<evidence type="ECO:0000313" key="4">
    <source>
        <dbReference type="Proteomes" id="UP000289738"/>
    </source>
</evidence>
<feature type="domain" description="Staygreen protein" evidence="2">
    <location>
        <begin position="170"/>
        <end position="319"/>
    </location>
</feature>
<evidence type="ECO:0000313" key="3">
    <source>
        <dbReference type="EMBL" id="RYR41751.1"/>
    </source>
</evidence>
<sequence length="356" mass="41316">MGDCYLGPHLRGTITHFPFSTFIILQTIPFENVWVPQKVYVFSFIEWETEVQNKFWLSRVQGFKHADSLPTELLTQRREWWWLVKDEEEELHLLPSMACNCVYNNNVLSFSQTTPRTMFTTTNTIPTIISKPFSSNRCSRPFILSSITNSTPSYNTLVSEAVRLLVPPARFEASKLKVVLLEDQINKYASFIPRTYILSHCDFTANLTLTVSNVINLEQLRGWYEKDDVVAEWKKVKNEMCLHVHCFVSGPNPFLDLAAEFRYHIFSKEMPLVLKAIQYGDSALFDEHPELLDSIVRVYFHSSSKKYNRMECWGPLKDAIEGKQVDEFQGLIERDSPSVKWQSPKSIFQALFAFLL</sequence>
<dbReference type="InterPro" id="IPR024438">
    <property type="entry name" value="Staygreen"/>
</dbReference>
<dbReference type="Pfam" id="PF12638">
    <property type="entry name" value="Staygreen"/>
    <property type="match status" value="1"/>
</dbReference>
<dbReference type="Proteomes" id="UP000289738">
    <property type="component" value="Chromosome A08"/>
</dbReference>
<evidence type="ECO:0000259" key="2">
    <source>
        <dbReference type="Pfam" id="PF12638"/>
    </source>
</evidence>
<organism evidence="3 4">
    <name type="scientific">Arachis hypogaea</name>
    <name type="common">Peanut</name>
    <dbReference type="NCBI Taxonomy" id="3818"/>
    <lineage>
        <taxon>Eukaryota</taxon>
        <taxon>Viridiplantae</taxon>
        <taxon>Streptophyta</taxon>
        <taxon>Embryophyta</taxon>
        <taxon>Tracheophyta</taxon>
        <taxon>Spermatophyta</taxon>
        <taxon>Magnoliopsida</taxon>
        <taxon>eudicotyledons</taxon>
        <taxon>Gunneridae</taxon>
        <taxon>Pentapetalae</taxon>
        <taxon>rosids</taxon>
        <taxon>fabids</taxon>
        <taxon>Fabales</taxon>
        <taxon>Fabaceae</taxon>
        <taxon>Papilionoideae</taxon>
        <taxon>50 kb inversion clade</taxon>
        <taxon>dalbergioids sensu lato</taxon>
        <taxon>Dalbergieae</taxon>
        <taxon>Pterocarpus clade</taxon>
        <taxon>Arachis</taxon>
    </lineage>
</organism>
<proteinExistence type="inferred from homology"/>
<comment type="similarity">
    <text evidence="1">Belongs to the staygreen family.</text>
</comment>
<protein>
    <recommendedName>
        <fullName evidence="2">Staygreen protein domain-containing protein</fullName>
    </recommendedName>
</protein>
<dbReference type="EMBL" id="SDMP01000008">
    <property type="protein sequence ID" value="RYR41751.1"/>
    <property type="molecule type" value="Genomic_DNA"/>
</dbReference>
<dbReference type="AlphaFoldDB" id="A0A445BT14"/>
<gene>
    <name evidence="3" type="ORF">Ahy_A08g038161</name>
</gene>
<dbReference type="PANTHER" id="PTHR31750">
    <property type="entry name" value="PROTEIN STAY-GREEN 1, CHLOROPLASTIC-RELATED"/>
    <property type="match status" value="1"/>
</dbReference>
<comment type="caution">
    <text evidence="3">The sequence shown here is derived from an EMBL/GenBank/DDBJ whole genome shotgun (WGS) entry which is preliminary data.</text>
</comment>
<dbReference type="PANTHER" id="PTHR31750:SF18">
    <property type="entry name" value="MAGNESIUM DECHELATASE SGRL, CHLOROPLASTIC"/>
    <property type="match status" value="1"/>
</dbReference>
<name>A0A445BT14_ARAHY</name>
<reference evidence="3 4" key="1">
    <citation type="submission" date="2019-01" db="EMBL/GenBank/DDBJ databases">
        <title>Sequencing of cultivated peanut Arachis hypogaea provides insights into genome evolution and oil improvement.</title>
        <authorList>
            <person name="Chen X."/>
        </authorList>
    </citation>
    <scope>NUCLEOTIDE SEQUENCE [LARGE SCALE GENOMIC DNA]</scope>
    <source>
        <strain evidence="4">cv. Fuhuasheng</strain>
        <tissue evidence="3">Leaves</tissue>
    </source>
</reference>